<proteinExistence type="predicted"/>
<dbReference type="KEGG" id="srho:HH216_17375"/>
<dbReference type="AlphaFoldDB" id="A0A7L5DQU7"/>
<protein>
    <submittedName>
        <fullName evidence="1">Uncharacterized protein</fullName>
    </submittedName>
</protein>
<name>A0A7L5DQU7_9BACT</name>
<accession>A0A7L5DQU7</accession>
<dbReference type="Proteomes" id="UP000501128">
    <property type="component" value="Chromosome"/>
</dbReference>
<reference evidence="1 2" key="1">
    <citation type="submission" date="2020-04" db="EMBL/GenBank/DDBJ databases">
        <title>Genome sequencing of novel species.</title>
        <authorList>
            <person name="Heo J."/>
            <person name="Kim S.-J."/>
            <person name="Kim J.-S."/>
            <person name="Hong S.-B."/>
            <person name="Kwon S.-W."/>
        </authorList>
    </citation>
    <scope>NUCLEOTIDE SEQUENCE [LARGE SCALE GENOMIC DNA]</scope>
    <source>
        <strain evidence="1 2">CJU-R4</strain>
    </source>
</reference>
<organism evidence="1 2">
    <name type="scientific">Spirosoma rhododendri</name>
    <dbReference type="NCBI Taxonomy" id="2728024"/>
    <lineage>
        <taxon>Bacteria</taxon>
        <taxon>Pseudomonadati</taxon>
        <taxon>Bacteroidota</taxon>
        <taxon>Cytophagia</taxon>
        <taxon>Cytophagales</taxon>
        <taxon>Cytophagaceae</taxon>
        <taxon>Spirosoma</taxon>
    </lineage>
</organism>
<keyword evidence="2" id="KW-1185">Reference proteome</keyword>
<gene>
    <name evidence="1" type="ORF">HH216_17375</name>
</gene>
<evidence type="ECO:0000313" key="1">
    <source>
        <dbReference type="EMBL" id="QJD79982.1"/>
    </source>
</evidence>
<dbReference type="RefSeq" id="WP_169551943.1">
    <property type="nucleotide sequence ID" value="NZ_CP051677.1"/>
</dbReference>
<dbReference type="EMBL" id="CP051677">
    <property type="protein sequence ID" value="QJD79982.1"/>
    <property type="molecule type" value="Genomic_DNA"/>
</dbReference>
<sequence>MEKAAYYLDRFRQETSPEQRSTLIQDYQDYLKTLPADEQKSVRQFMQEAMRPQLQERIETLDALVEKAELILSQRGKVTYEGKEYVFGDWVTLADYCRLYDFKPSRVQNWIDRRIVPSDNVVVIRELNNLKLIKNQRYRAA</sequence>
<evidence type="ECO:0000313" key="2">
    <source>
        <dbReference type="Proteomes" id="UP000501128"/>
    </source>
</evidence>